<accession>A0A3M6QZU3</accession>
<comment type="subcellular location">
    <subcellularLocation>
        <location evidence="1">Cytoplasm</location>
        <location evidence="1">Nucleoid</location>
    </subcellularLocation>
</comment>
<dbReference type="Pfam" id="PF04381">
    <property type="entry name" value="RdgC"/>
    <property type="match status" value="1"/>
</dbReference>
<evidence type="ECO:0000313" key="6">
    <source>
        <dbReference type="EMBL" id="RMX08537.1"/>
    </source>
</evidence>
<reference evidence="6 7" key="1">
    <citation type="submission" date="2018-10" db="EMBL/GenBank/DDBJ databases">
        <title>Draft genome of Cortibacter populi DSM10536.</title>
        <authorList>
            <person name="Bernier A.-M."/>
            <person name="Bernard K."/>
        </authorList>
    </citation>
    <scope>NUCLEOTIDE SEQUENCE [LARGE SCALE GENOMIC DNA]</scope>
    <source>
        <strain evidence="6 7">DSM 105136</strain>
    </source>
</reference>
<evidence type="ECO:0000256" key="4">
    <source>
        <dbReference type="ARBA" id="ARBA00022490"/>
    </source>
</evidence>
<evidence type="ECO:0000256" key="1">
    <source>
        <dbReference type="ARBA" id="ARBA00004453"/>
    </source>
</evidence>
<evidence type="ECO:0000256" key="5">
    <source>
        <dbReference type="ARBA" id="ARBA00023172"/>
    </source>
</evidence>
<comment type="similarity">
    <text evidence="2">Belongs to the RdgC family.</text>
</comment>
<dbReference type="AlphaFoldDB" id="A0A3M6QZU3"/>
<dbReference type="GO" id="GO:0003690">
    <property type="term" value="F:double-stranded DNA binding"/>
    <property type="evidence" value="ECO:0007669"/>
    <property type="project" value="TreeGrafter"/>
</dbReference>
<dbReference type="Proteomes" id="UP000278006">
    <property type="component" value="Unassembled WGS sequence"/>
</dbReference>
<keyword evidence="5" id="KW-0233">DNA recombination</keyword>
<dbReference type="GO" id="GO:0006310">
    <property type="term" value="P:DNA recombination"/>
    <property type="evidence" value="ECO:0007669"/>
    <property type="project" value="UniProtKB-KW"/>
</dbReference>
<sequence>MFQNLLIYRLPENWQADLTDAEGALAKSPFVPCSATQEKSSGWVPPRGDAHGPLVESIDGQWILRFATETKILPASVVESKVDEKVQRIEAESGRKSGKKERRDLKDEARLELLPMAFTKRQGTWVWIDQAGHWLVIDAGSQGRADEIITALVEQLPGFAPRLLQTEQTPAAAMADWLSEQAAPGRFSLDNECELKSTDETRAAVRYARHALEIEEIRQHIQAGKRPTRLGMGWSDRASFVLTEALQVKKLAFSDAVFEGKSDGDDHFDADVALTTGELRLLLPQLIEALGGEMPLQ</sequence>
<name>A0A3M6QZU3_9BURK</name>
<dbReference type="InterPro" id="IPR007476">
    <property type="entry name" value="RdgC"/>
</dbReference>
<dbReference type="PANTHER" id="PTHR38103:SF1">
    <property type="entry name" value="RECOMBINATION-ASSOCIATED PROTEIN RDGC"/>
    <property type="match status" value="1"/>
</dbReference>
<dbReference type="EMBL" id="RDQO01000001">
    <property type="protein sequence ID" value="RMX08537.1"/>
    <property type="molecule type" value="Genomic_DNA"/>
</dbReference>
<protein>
    <recommendedName>
        <fullName evidence="3">Recombination-associated protein RdgC</fullName>
    </recommendedName>
</protein>
<dbReference type="NCBIfam" id="NF001464">
    <property type="entry name" value="PRK00321.1-5"/>
    <property type="match status" value="1"/>
</dbReference>
<dbReference type="GO" id="GO:0000018">
    <property type="term" value="P:regulation of DNA recombination"/>
    <property type="evidence" value="ECO:0007669"/>
    <property type="project" value="TreeGrafter"/>
</dbReference>
<dbReference type="RefSeq" id="WP_122226662.1">
    <property type="nucleotide sequence ID" value="NZ_RDQO01000001.1"/>
</dbReference>
<dbReference type="PANTHER" id="PTHR38103">
    <property type="entry name" value="RECOMBINATION-ASSOCIATED PROTEIN RDGC"/>
    <property type="match status" value="1"/>
</dbReference>
<organism evidence="6 7">
    <name type="scientific">Corticibacter populi</name>
    <dbReference type="NCBI Taxonomy" id="1550736"/>
    <lineage>
        <taxon>Bacteria</taxon>
        <taxon>Pseudomonadati</taxon>
        <taxon>Pseudomonadota</taxon>
        <taxon>Betaproteobacteria</taxon>
        <taxon>Burkholderiales</taxon>
        <taxon>Comamonadaceae</taxon>
        <taxon>Corticibacter</taxon>
    </lineage>
</organism>
<evidence type="ECO:0000313" key="7">
    <source>
        <dbReference type="Proteomes" id="UP000278006"/>
    </source>
</evidence>
<evidence type="ECO:0000256" key="2">
    <source>
        <dbReference type="ARBA" id="ARBA00008657"/>
    </source>
</evidence>
<proteinExistence type="inferred from homology"/>
<dbReference type="NCBIfam" id="NF001463">
    <property type="entry name" value="PRK00321.1-4"/>
    <property type="match status" value="1"/>
</dbReference>
<comment type="caution">
    <text evidence="6">The sequence shown here is derived from an EMBL/GenBank/DDBJ whole genome shotgun (WGS) entry which is preliminary data.</text>
</comment>
<gene>
    <name evidence="6" type="ORF">D8I35_05530</name>
</gene>
<evidence type="ECO:0000256" key="3">
    <source>
        <dbReference type="ARBA" id="ARBA00022296"/>
    </source>
</evidence>
<keyword evidence="7" id="KW-1185">Reference proteome</keyword>
<dbReference type="GO" id="GO:0043590">
    <property type="term" value="C:bacterial nucleoid"/>
    <property type="evidence" value="ECO:0007669"/>
    <property type="project" value="TreeGrafter"/>
</dbReference>
<dbReference type="OrthoDB" id="5290530at2"/>
<keyword evidence="4" id="KW-0963">Cytoplasm</keyword>